<keyword evidence="2" id="KW-0812">Transmembrane</keyword>
<name>A0A3P7MGH3_DIBLA</name>
<evidence type="ECO:0000259" key="5">
    <source>
        <dbReference type="Pfam" id="PF02889"/>
    </source>
</evidence>
<protein>
    <recommendedName>
        <fullName evidence="5">SEC63 domain-containing protein</fullName>
    </recommendedName>
</protein>
<dbReference type="EMBL" id="UYRU01075110">
    <property type="protein sequence ID" value="VDN25450.1"/>
    <property type="molecule type" value="Genomic_DNA"/>
</dbReference>
<dbReference type="GO" id="GO:0016020">
    <property type="term" value="C:membrane"/>
    <property type="evidence" value="ECO:0007669"/>
    <property type="project" value="UniProtKB-SubCell"/>
</dbReference>
<evidence type="ECO:0000313" key="7">
    <source>
        <dbReference type="Proteomes" id="UP000281553"/>
    </source>
</evidence>
<evidence type="ECO:0000256" key="2">
    <source>
        <dbReference type="ARBA" id="ARBA00022692"/>
    </source>
</evidence>
<gene>
    <name evidence="6" type="ORF">DILT_LOCUS14619</name>
</gene>
<dbReference type="AlphaFoldDB" id="A0A3P7MGH3"/>
<dbReference type="InterPro" id="IPR004179">
    <property type="entry name" value="Sec63-dom"/>
</dbReference>
<evidence type="ECO:0000256" key="1">
    <source>
        <dbReference type="ARBA" id="ARBA00004141"/>
    </source>
</evidence>
<keyword evidence="3" id="KW-1133">Transmembrane helix</keyword>
<dbReference type="GO" id="GO:0005634">
    <property type="term" value="C:nucleus"/>
    <property type="evidence" value="ECO:0007669"/>
    <property type="project" value="TreeGrafter"/>
</dbReference>
<feature type="domain" description="SEC63" evidence="5">
    <location>
        <begin position="1"/>
        <end position="76"/>
    </location>
</feature>
<dbReference type="GO" id="GO:0003723">
    <property type="term" value="F:RNA binding"/>
    <property type="evidence" value="ECO:0007669"/>
    <property type="project" value="TreeGrafter"/>
</dbReference>
<comment type="subcellular location">
    <subcellularLocation>
        <location evidence="1">Membrane</location>
        <topology evidence="1">Multi-pass membrane protein</topology>
    </subcellularLocation>
</comment>
<evidence type="ECO:0000256" key="4">
    <source>
        <dbReference type="ARBA" id="ARBA00023136"/>
    </source>
</evidence>
<dbReference type="PANTHER" id="PTHR24075:SF6">
    <property type="entry name" value="ACTIVATING SIGNAL COINTEGRATOR 1 COMPLEX SUBUNIT 3"/>
    <property type="match status" value="1"/>
</dbReference>
<evidence type="ECO:0000256" key="3">
    <source>
        <dbReference type="ARBA" id="ARBA00022989"/>
    </source>
</evidence>
<proteinExistence type="predicted"/>
<sequence length="87" mass="9777">MAEEFALLPVRHGEDETNTILAREMPLPVKGAPESPHTKAHILLQAYLSRRTLELPVSDYVTDTKSVLDQAPRVLQVKSLPPLFYIL</sequence>
<keyword evidence="7" id="KW-1185">Reference proteome</keyword>
<evidence type="ECO:0000313" key="6">
    <source>
        <dbReference type="EMBL" id="VDN25450.1"/>
    </source>
</evidence>
<accession>A0A3P7MGH3</accession>
<dbReference type="Pfam" id="PF02889">
    <property type="entry name" value="Sec63"/>
    <property type="match status" value="1"/>
</dbReference>
<dbReference type="SUPFAM" id="SSF158702">
    <property type="entry name" value="Sec63 N-terminal domain-like"/>
    <property type="match status" value="1"/>
</dbReference>
<dbReference type="OrthoDB" id="5575at2759"/>
<organism evidence="6 7">
    <name type="scientific">Dibothriocephalus latus</name>
    <name type="common">Fish tapeworm</name>
    <name type="synonym">Diphyllobothrium latum</name>
    <dbReference type="NCBI Taxonomy" id="60516"/>
    <lineage>
        <taxon>Eukaryota</taxon>
        <taxon>Metazoa</taxon>
        <taxon>Spiralia</taxon>
        <taxon>Lophotrochozoa</taxon>
        <taxon>Platyhelminthes</taxon>
        <taxon>Cestoda</taxon>
        <taxon>Eucestoda</taxon>
        <taxon>Diphyllobothriidea</taxon>
        <taxon>Diphyllobothriidae</taxon>
        <taxon>Dibothriocephalus</taxon>
    </lineage>
</organism>
<dbReference type="Gene3D" id="1.10.3380.10">
    <property type="entry name" value="Sec63 N-terminal domain-like domain"/>
    <property type="match status" value="1"/>
</dbReference>
<dbReference type="Proteomes" id="UP000281553">
    <property type="component" value="Unassembled WGS sequence"/>
</dbReference>
<dbReference type="GO" id="GO:0043138">
    <property type="term" value="F:3'-5' DNA helicase activity"/>
    <property type="evidence" value="ECO:0007669"/>
    <property type="project" value="TreeGrafter"/>
</dbReference>
<reference evidence="6 7" key="1">
    <citation type="submission" date="2018-11" db="EMBL/GenBank/DDBJ databases">
        <authorList>
            <consortium name="Pathogen Informatics"/>
        </authorList>
    </citation>
    <scope>NUCLEOTIDE SEQUENCE [LARGE SCALE GENOMIC DNA]</scope>
</reference>
<dbReference type="PANTHER" id="PTHR24075">
    <property type="entry name" value="SEC63 DOMAIN-CONTAINING"/>
    <property type="match status" value="1"/>
</dbReference>
<keyword evidence="4" id="KW-0472">Membrane</keyword>